<dbReference type="Proteomes" id="UP001140513">
    <property type="component" value="Unassembled WGS sequence"/>
</dbReference>
<protein>
    <recommendedName>
        <fullName evidence="1">3'-5' exonuclease domain-containing protein</fullName>
    </recommendedName>
</protein>
<dbReference type="Pfam" id="PF01612">
    <property type="entry name" value="DNA_pol_A_exo1"/>
    <property type="match status" value="1"/>
</dbReference>
<dbReference type="PANTHER" id="PTHR43040:SF1">
    <property type="entry name" value="RIBONUCLEASE D"/>
    <property type="match status" value="1"/>
</dbReference>
<comment type="caution">
    <text evidence="2">The sequence shown here is derived from an EMBL/GenBank/DDBJ whole genome shotgun (WGS) entry which is preliminary data.</text>
</comment>
<dbReference type="Gene3D" id="3.30.420.10">
    <property type="entry name" value="Ribonuclease H-like superfamily/Ribonuclease H"/>
    <property type="match status" value="1"/>
</dbReference>
<sequence>MSTARLVSNTADLAQVLGRLNVSTTVPPHLYIDLEGINLSRHGSISLLTLYDRSLPCIFLIDVHALGFAAFTTPSTTCATISRSDDNIQLIGTNNIEMNVCSDEKPCLITLKSILESPEIPKVFFDVRNDSDALFHHFGIELRGIQDLQVMELATRGGRNRERVNGLSRCIEFGLINVLTPLQRSQVKTIKARGAELFSPEKGGSYAVFNERPLDMMLEHYCMQDVVHMPALWNVYNYKLRIRFWNFVVEHETKKRLAESRAPAYLPTGMHKSLGWTWEHLRQLERAWNG</sequence>
<feature type="domain" description="3'-5' exonuclease" evidence="1">
    <location>
        <begin position="108"/>
        <end position="153"/>
    </location>
</feature>
<gene>
    <name evidence="2" type="ORF">N0V89_009681</name>
</gene>
<accession>A0A9W8XDY9</accession>
<dbReference type="EMBL" id="JAPEUX010000007">
    <property type="protein sequence ID" value="KAJ4348307.1"/>
    <property type="molecule type" value="Genomic_DNA"/>
</dbReference>
<dbReference type="PANTHER" id="PTHR43040">
    <property type="entry name" value="RIBONUCLEASE D"/>
    <property type="match status" value="1"/>
</dbReference>
<evidence type="ECO:0000313" key="3">
    <source>
        <dbReference type="Proteomes" id="UP001140513"/>
    </source>
</evidence>
<dbReference type="GO" id="GO:0003676">
    <property type="term" value="F:nucleic acid binding"/>
    <property type="evidence" value="ECO:0007669"/>
    <property type="project" value="InterPro"/>
</dbReference>
<keyword evidence="3" id="KW-1185">Reference proteome</keyword>
<dbReference type="AlphaFoldDB" id="A0A9W8XDY9"/>
<dbReference type="InterPro" id="IPR002562">
    <property type="entry name" value="3'-5'_exonuclease_dom"/>
</dbReference>
<dbReference type="InterPro" id="IPR012337">
    <property type="entry name" value="RNaseH-like_sf"/>
</dbReference>
<name>A0A9W8XDY9_9PLEO</name>
<dbReference type="GeneID" id="80913211"/>
<reference evidence="2" key="1">
    <citation type="submission" date="2022-10" db="EMBL/GenBank/DDBJ databases">
        <title>Tapping the CABI collections for fungal endophytes: first genome assemblies for Collariella, Neodidymelliopsis, Ascochyta clinopodiicola, Didymella pomorum, Didymosphaeria variabile, Neocosmospora piperis and Neocucurbitaria cava.</title>
        <authorList>
            <person name="Hill R."/>
        </authorList>
    </citation>
    <scope>NUCLEOTIDE SEQUENCE</scope>
    <source>
        <strain evidence="2">IMI 356815</strain>
    </source>
</reference>
<dbReference type="InterPro" id="IPR036397">
    <property type="entry name" value="RNaseH_sf"/>
</dbReference>
<proteinExistence type="predicted"/>
<dbReference type="GO" id="GO:0006139">
    <property type="term" value="P:nucleobase-containing compound metabolic process"/>
    <property type="evidence" value="ECO:0007669"/>
    <property type="project" value="InterPro"/>
</dbReference>
<dbReference type="RefSeq" id="XP_056067695.1">
    <property type="nucleotide sequence ID" value="XM_056218430.1"/>
</dbReference>
<dbReference type="SUPFAM" id="SSF53098">
    <property type="entry name" value="Ribonuclease H-like"/>
    <property type="match status" value="1"/>
</dbReference>
<evidence type="ECO:0000259" key="1">
    <source>
        <dbReference type="Pfam" id="PF01612"/>
    </source>
</evidence>
<dbReference type="GO" id="GO:0008408">
    <property type="term" value="F:3'-5' exonuclease activity"/>
    <property type="evidence" value="ECO:0007669"/>
    <property type="project" value="InterPro"/>
</dbReference>
<evidence type="ECO:0000313" key="2">
    <source>
        <dbReference type="EMBL" id="KAJ4348307.1"/>
    </source>
</evidence>
<dbReference type="OrthoDB" id="26838at2759"/>
<organism evidence="2 3">
    <name type="scientific">Didymosphaeria variabile</name>
    <dbReference type="NCBI Taxonomy" id="1932322"/>
    <lineage>
        <taxon>Eukaryota</taxon>
        <taxon>Fungi</taxon>
        <taxon>Dikarya</taxon>
        <taxon>Ascomycota</taxon>
        <taxon>Pezizomycotina</taxon>
        <taxon>Dothideomycetes</taxon>
        <taxon>Pleosporomycetidae</taxon>
        <taxon>Pleosporales</taxon>
        <taxon>Massarineae</taxon>
        <taxon>Didymosphaeriaceae</taxon>
        <taxon>Didymosphaeria</taxon>
    </lineage>
</organism>